<dbReference type="STRING" id="633440.SAMN05421869_123144"/>
<organism evidence="6 7">
    <name type="scientific">Nonomuraea jiangxiensis</name>
    <dbReference type="NCBI Taxonomy" id="633440"/>
    <lineage>
        <taxon>Bacteria</taxon>
        <taxon>Bacillati</taxon>
        <taxon>Actinomycetota</taxon>
        <taxon>Actinomycetes</taxon>
        <taxon>Streptosporangiales</taxon>
        <taxon>Streptosporangiaceae</taxon>
        <taxon>Nonomuraea</taxon>
    </lineage>
</organism>
<dbReference type="InterPro" id="IPR036390">
    <property type="entry name" value="WH_DNA-bd_sf"/>
</dbReference>
<dbReference type="AlphaFoldDB" id="A0A1G9IC93"/>
<dbReference type="InterPro" id="IPR005119">
    <property type="entry name" value="LysR_subst-bd"/>
</dbReference>
<name>A0A1G9IC93_9ACTN</name>
<evidence type="ECO:0000259" key="5">
    <source>
        <dbReference type="PROSITE" id="PS50931"/>
    </source>
</evidence>
<proteinExistence type="inferred from homology"/>
<dbReference type="GO" id="GO:0003700">
    <property type="term" value="F:DNA-binding transcription factor activity"/>
    <property type="evidence" value="ECO:0007669"/>
    <property type="project" value="InterPro"/>
</dbReference>
<keyword evidence="4" id="KW-0804">Transcription</keyword>
<reference evidence="6 7" key="1">
    <citation type="submission" date="2016-10" db="EMBL/GenBank/DDBJ databases">
        <authorList>
            <person name="de Groot N.N."/>
        </authorList>
    </citation>
    <scope>NUCLEOTIDE SEQUENCE [LARGE SCALE GENOMIC DNA]</scope>
    <source>
        <strain evidence="6 7">CGMCC 4.6533</strain>
    </source>
</reference>
<evidence type="ECO:0000256" key="3">
    <source>
        <dbReference type="ARBA" id="ARBA00023125"/>
    </source>
</evidence>
<evidence type="ECO:0000313" key="6">
    <source>
        <dbReference type="EMBL" id="SDL22827.1"/>
    </source>
</evidence>
<sequence length="290" mass="30984">MQVLHTVVTSGSVSAAAVALGYTPSAISQQVRALEKQAGIALLERIGRGIKPTMAGRLLARHAAVIEQQVAEAEAALADLRNARTGRLSIRYFATAGATLVAPALARLRQDRPDVQIDLKMTDPDDPLPDVMQGRADLAIVVRPHCQVHEGIRLTHLLDDPYRVVLPLGHPLASQPVLKLSDLAGERWIGSERPGLCLDAMLEGFSAAGFRPEFEVETEDYTTAQAFVAAGVGATLIPNMGLAGRHPAVVVRELSGPEPVRAIHAAVRETSLGQPALRELLTTLREVAKP</sequence>
<dbReference type="CDD" id="cd08423">
    <property type="entry name" value="PBP2_LTTR_like_6"/>
    <property type="match status" value="1"/>
</dbReference>
<keyword evidence="7" id="KW-1185">Reference proteome</keyword>
<evidence type="ECO:0000313" key="7">
    <source>
        <dbReference type="Proteomes" id="UP000199202"/>
    </source>
</evidence>
<dbReference type="SUPFAM" id="SSF53850">
    <property type="entry name" value="Periplasmic binding protein-like II"/>
    <property type="match status" value="1"/>
</dbReference>
<dbReference type="Proteomes" id="UP000199202">
    <property type="component" value="Unassembled WGS sequence"/>
</dbReference>
<evidence type="ECO:0000256" key="2">
    <source>
        <dbReference type="ARBA" id="ARBA00023015"/>
    </source>
</evidence>
<dbReference type="Pfam" id="PF03466">
    <property type="entry name" value="LysR_substrate"/>
    <property type="match status" value="1"/>
</dbReference>
<keyword evidence="3 6" id="KW-0238">DNA-binding</keyword>
<dbReference type="GO" id="GO:0003677">
    <property type="term" value="F:DNA binding"/>
    <property type="evidence" value="ECO:0007669"/>
    <property type="project" value="UniProtKB-KW"/>
</dbReference>
<dbReference type="EMBL" id="FNDJ01000023">
    <property type="protein sequence ID" value="SDL22827.1"/>
    <property type="molecule type" value="Genomic_DNA"/>
</dbReference>
<evidence type="ECO:0000256" key="4">
    <source>
        <dbReference type="ARBA" id="ARBA00023163"/>
    </source>
</evidence>
<comment type="similarity">
    <text evidence="1">Belongs to the LysR transcriptional regulatory family.</text>
</comment>
<keyword evidence="2" id="KW-0805">Transcription regulation</keyword>
<dbReference type="PANTHER" id="PTHR30346">
    <property type="entry name" value="TRANSCRIPTIONAL DUAL REGULATOR HCAR-RELATED"/>
    <property type="match status" value="1"/>
</dbReference>
<feature type="domain" description="HTH lysR-type" evidence="5">
    <location>
        <begin position="1"/>
        <end position="53"/>
    </location>
</feature>
<dbReference type="PANTHER" id="PTHR30346:SF29">
    <property type="entry name" value="LYSR SUBSTRATE-BINDING"/>
    <property type="match status" value="1"/>
</dbReference>
<dbReference type="Pfam" id="PF00126">
    <property type="entry name" value="HTH_1"/>
    <property type="match status" value="1"/>
</dbReference>
<dbReference type="InterPro" id="IPR036388">
    <property type="entry name" value="WH-like_DNA-bd_sf"/>
</dbReference>
<dbReference type="SUPFAM" id="SSF46785">
    <property type="entry name" value="Winged helix' DNA-binding domain"/>
    <property type="match status" value="1"/>
</dbReference>
<dbReference type="GO" id="GO:0032993">
    <property type="term" value="C:protein-DNA complex"/>
    <property type="evidence" value="ECO:0007669"/>
    <property type="project" value="TreeGrafter"/>
</dbReference>
<dbReference type="Gene3D" id="3.40.190.10">
    <property type="entry name" value="Periplasmic binding protein-like II"/>
    <property type="match status" value="2"/>
</dbReference>
<gene>
    <name evidence="6" type="ORF">SAMN05421869_123144</name>
</gene>
<protein>
    <submittedName>
        <fullName evidence="6">DNA-binding transcriptional regulator, LysR family</fullName>
    </submittedName>
</protein>
<accession>A0A1G9IC93</accession>
<dbReference type="PROSITE" id="PS50931">
    <property type="entry name" value="HTH_LYSR"/>
    <property type="match status" value="1"/>
</dbReference>
<dbReference type="Gene3D" id="1.10.10.10">
    <property type="entry name" value="Winged helix-like DNA-binding domain superfamily/Winged helix DNA-binding domain"/>
    <property type="match status" value="1"/>
</dbReference>
<dbReference type="InterPro" id="IPR000847">
    <property type="entry name" value="LysR_HTH_N"/>
</dbReference>
<evidence type="ECO:0000256" key="1">
    <source>
        <dbReference type="ARBA" id="ARBA00009437"/>
    </source>
</evidence>